<dbReference type="SUPFAM" id="SSF50677">
    <property type="entry name" value="ValRS/IleRS/LeuRS editing domain"/>
    <property type="match status" value="1"/>
</dbReference>
<dbReference type="PANTHER" id="PTHR11946">
    <property type="entry name" value="VALYL-TRNA SYNTHETASES"/>
    <property type="match status" value="1"/>
</dbReference>
<dbReference type="InterPro" id="IPR014729">
    <property type="entry name" value="Rossmann-like_a/b/a_fold"/>
</dbReference>
<dbReference type="FunFam" id="3.40.50.620:FF:000098">
    <property type="entry name" value="Valine--tRNA ligase"/>
    <property type="match status" value="1"/>
</dbReference>
<feature type="domain" description="Methionyl/Valyl/Leucyl/Isoleucyl-tRNA synthetase anticodon-binding" evidence="14">
    <location>
        <begin position="609"/>
        <end position="754"/>
    </location>
</feature>
<dbReference type="Gene3D" id="3.40.50.620">
    <property type="entry name" value="HUPs"/>
    <property type="match status" value="2"/>
</dbReference>
<dbReference type="SUPFAM" id="SSF52374">
    <property type="entry name" value="Nucleotidylyl transferase"/>
    <property type="match status" value="1"/>
</dbReference>
<evidence type="ECO:0000259" key="13">
    <source>
        <dbReference type="Pfam" id="PF00133"/>
    </source>
</evidence>
<dbReference type="EC" id="6.1.1.9" evidence="12"/>
<comment type="domain">
    <text evidence="12">ValRS has two distinct active sites: one for aminoacylation and one for editing. The misactivated threonine is translocated from the active site to the editing site.</text>
</comment>
<dbReference type="OrthoDB" id="9810365at2"/>
<dbReference type="FunFam" id="1.10.730.10:FF:000014">
    <property type="entry name" value="Valine--tRNA ligase"/>
    <property type="match status" value="1"/>
</dbReference>
<dbReference type="Gene3D" id="1.10.287.380">
    <property type="entry name" value="Valyl-tRNA synthetase, C-terminal domain"/>
    <property type="match status" value="1"/>
</dbReference>
<keyword evidence="4 12" id="KW-0436">Ligase</keyword>
<dbReference type="PRINTS" id="PR00986">
    <property type="entry name" value="TRNASYNTHVAL"/>
</dbReference>
<evidence type="ECO:0000259" key="15">
    <source>
        <dbReference type="Pfam" id="PF10458"/>
    </source>
</evidence>
<dbReference type="InterPro" id="IPR002300">
    <property type="entry name" value="aa-tRNA-synth_Ia"/>
</dbReference>
<dbReference type="InterPro" id="IPR037118">
    <property type="entry name" value="Val-tRNA_synth_C_sf"/>
</dbReference>
<dbReference type="InterPro" id="IPR009080">
    <property type="entry name" value="tRNAsynth_Ia_anticodon-bd"/>
</dbReference>
<dbReference type="InterPro" id="IPR001412">
    <property type="entry name" value="aa-tRNA-synth_I_CS"/>
</dbReference>
<dbReference type="SUPFAM" id="SSF47323">
    <property type="entry name" value="Anticodon-binding domain of a subclass of class I aminoacyl-tRNA synthetases"/>
    <property type="match status" value="1"/>
</dbReference>
<proteinExistence type="inferred from homology"/>
<dbReference type="Pfam" id="PF00133">
    <property type="entry name" value="tRNA-synt_1"/>
    <property type="match status" value="1"/>
</dbReference>
<feature type="coiled-coil region" evidence="12">
    <location>
        <begin position="814"/>
        <end position="876"/>
    </location>
</feature>
<evidence type="ECO:0000256" key="7">
    <source>
        <dbReference type="ARBA" id="ARBA00022917"/>
    </source>
</evidence>
<keyword evidence="8 12" id="KW-0175">Coiled coil</keyword>
<evidence type="ECO:0000259" key="14">
    <source>
        <dbReference type="Pfam" id="PF08264"/>
    </source>
</evidence>
<comment type="similarity">
    <text evidence="11 12">Belongs to the class-I aminoacyl-tRNA synthetase family. ValS type 1 subfamily.</text>
</comment>
<keyword evidence="17" id="KW-1185">Reference proteome</keyword>
<keyword evidence="7 12" id="KW-0648">Protein biosynthesis</keyword>
<evidence type="ECO:0000256" key="9">
    <source>
        <dbReference type="ARBA" id="ARBA00023146"/>
    </source>
</evidence>
<dbReference type="FunFam" id="3.40.50.620:FF:000032">
    <property type="entry name" value="Valine--tRNA ligase"/>
    <property type="match status" value="1"/>
</dbReference>
<dbReference type="NCBIfam" id="NF004349">
    <property type="entry name" value="PRK05729.1"/>
    <property type="match status" value="1"/>
</dbReference>
<dbReference type="Gene3D" id="1.10.730.10">
    <property type="entry name" value="Isoleucyl-tRNA Synthetase, Domain 1"/>
    <property type="match status" value="1"/>
</dbReference>
<dbReference type="EMBL" id="FNPV01000002">
    <property type="protein sequence ID" value="SDY43514.1"/>
    <property type="molecule type" value="Genomic_DNA"/>
</dbReference>
<dbReference type="NCBIfam" id="TIGR00422">
    <property type="entry name" value="valS"/>
    <property type="match status" value="1"/>
</dbReference>
<feature type="domain" description="Valyl-tRNA synthetase tRNA-binding arm" evidence="15">
    <location>
        <begin position="816"/>
        <end position="881"/>
    </location>
</feature>
<evidence type="ECO:0000256" key="3">
    <source>
        <dbReference type="ARBA" id="ARBA00022490"/>
    </source>
</evidence>
<protein>
    <recommendedName>
        <fullName evidence="12">Valine--tRNA ligase</fullName>
        <ecNumber evidence="12">6.1.1.9</ecNumber>
    </recommendedName>
    <alternativeName>
        <fullName evidence="12">Valyl-tRNA synthetase</fullName>
        <shortName evidence="12">ValRS</shortName>
    </alternativeName>
</protein>
<comment type="catalytic activity">
    <reaction evidence="10 12">
        <text>tRNA(Val) + L-valine + ATP = L-valyl-tRNA(Val) + AMP + diphosphate</text>
        <dbReference type="Rhea" id="RHEA:10704"/>
        <dbReference type="Rhea" id="RHEA-COMP:9672"/>
        <dbReference type="Rhea" id="RHEA-COMP:9708"/>
        <dbReference type="ChEBI" id="CHEBI:30616"/>
        <dbReference type="ChEBI" id="CHEBI:33019"/>
        <dbReference type="ChEBI" id="CHEBI:57762"/>
        <dbReference type="ChEBI" id="CHEBI:78442"/>
        <dbReference type="ChEBI" id="CHEBI:78537"/>
        <dbReference type="ChEBI" id="CHEBI:456215"/>
        <dbReference type="EC" id="6.1.1.9"/>
    </reaction>
</comment>
<evidence type="ECO:0000256" key="8">
    <source>
        <dbReference type="ARBA" id="ARBA00023054"/>
    </source>
</evidence>
<feature type="short sequence motif" description="'HIGH' region" evidence="12">
    <location>
        <begin position="46"/>
        <end position="56"/>
    </location>
</feature>
<reference evidence="16 17" key="1">
    <citation type="submission" date="2016-10" db="EMBL/GenBank/DDBJ databases">
        <authorList>
            <person name="de Groot N.N."/>
        </authorList>
    </citation>
    <scope>NUCLEOTIDE SEQUENCE [LARGE SCALE GENOMIC DNA]</scope>
    <source>
        <strain evidence="16 17">APO</strain>
    </source>
</reference>
<keyword evidence="9 12" id="KW-0030">Aminoacyl-tRNA synthetase</keyword>
<comment type="function">
    <text evidence="12">Catalyzes the attachment of valine to tRNA(Val). As ValRS can inadvertently accommodate and process structurally similar amino acids such as threonine, to avoid such errors, it has a 'posttransfer' editing activity that hydrolyzes mischarged Thr-tRNA(Val) in a tRNA-dependent manner.</text>
</comment>
<dbReference type="GO" id="GO:0004832">
    <property type="term" value="F:valine-tRNA ligase activity"/>
    <property type="evidence" value="ECO:0007669"/>
    <property type="project" value="UniProtKB-UniRule"/>
</dbReference>
<evidence type="ECO:0000256" key="6">
    <source>
        <dbReference type="ARBA" id="ARBA00022840"/>
    </source>
</evidence>
<dbReference type="FunFam" id="3.90.740.10:FF:000005">
    <property type="entry name" value="Valine--tRNA ligase, mitochondrial"/>
    <property type="match status" value="1"/>
</dbReference>
<comment type="domain">
    <text evidence="12">The C-terminal coiled-coil domain is crucial for aminoacylation activity.</text>
</comment>
<dbReference type="FunFam" id="1.10.287.380:FF:000001">
    <property type="entry name" value="Valine--tRNA ligase"/>
    <property type="match status" value="1"/>
</dbReference>
<evidence type="ECO:0000256" key="1">
    <source>
        <dbReference type="ARBA" id="ARBA00004496"/>
    </source>
</evidence>
<feature type="short sequence motif" description="'KMSKS' region" evidence="12">
    <location>
        <begin position="526"/>
        <end position="530"/>
    </location>
</feature>
<evidence type="ECO:0000256" key="11">
    <source>
        <dbReference type="ARBA" id="ARBA00060830"/>
    </source>
</evidence>
<dbReference type="SUPFAM" id="SSF46589">
    <property type="entry name" value="tRNA-binding arm"/>
    <property type="match status" value="1"/>
</dbReference>
<feature type="binding site" evidence="12">
    <location>
        <position position="529"/>
    </location>
    <ligand>
        <name>ATP</name>
        <dbReference type="ChEBI" id="CHEBI:30616"/>
    </ligand>
</feature>
<evidence type="ECO:0000313" key="17">
    <source>
        <dbReference type="Proteomes" id="UP000199230"/>
    </source>
</evidence>
<dbReference type="Pfam" id="PF10458">
    <property type="entry name" value="Val_tRNA-synt_C"/>
    <property type="match status" value="1"/>
</dbReference>
<dbReference type="InterPro" id="IPR002303">
    <property type="entry name" value="Valyl-tRNA_ligase"/>
</dbReference>
<comment type="subcellular location">
    <subcellularLocation>
        <location evidence="1 12">Cytoplasm</location>
    </subcellularLocation>
</comment>
<dbReference type="Gene3D" id="3.90.740.10">
    <property type="entry name" value="Valyl/Leucyl/Isoleucyl-tRNA synthetase, editing domain"/>
    <property type="match status" value="1"/>
</dbReference>
<dbReference type="AlphaFoldDB" id="A0A1H3JW75"/>
<dbReference type="InterPro" id="IPR009008">
    <property type="entry name" value="Val/Leu/Ile-tRNA-synth_edit"/>
</dbReference>
<dbReference type="InterPro" id="IPR019499">
    <property type="entry name" value="Val-tRNA_synth_tRNA-bd"/>
</dbReference>
<name>A0A1H3JW75_9FIRM</name>
<dbReference type="GO" id="GO:0006438">
    <property type="term" value="P:valyl-tRNA aminoacylation"/>
    <property type="evidence" value="ECO:0007669"/>
    <property type="project" value="UniProtKB-UniRule"/>
</dbReference>
<gene>
    <name evidence="12" type="primary">valS</name>
    <name evidence="16" type="ORF">SAMN05192546_102114</name>
</gene>
<organism evidence="16 17">
    <name type="scientific">Tindallia californiensis</name>
    <dbReference type="NCBI Taxonomy" id="159292"/>
    <lineage>
        <taxon>Bacteria</taxon>
        <taxon>Bacillati</taxon>
        <taxon>Bacillota</taxon>
        <taxon>Clostridia</taxon>
        <taxon>Peptostreptococcales</taxon>
        <taxon>Tindalliaceae</taxon>
        <taxon>Tindallia</taxon>
    </lineage>
</organism>
<dbReference type="HAMAP" id="MF_02004">
    <property type="entry name" value="Val_tRNA_synth_type1"/>
    <property type="match status" value="1"/>
</dbReference>
<evidence type="ECO:0000313" key="16">
    <source>
        <dbReference type="EMBL" id="SDY43514.1"/>
    </source>
</evidence>
<evidence type="ECO:0000256" key="12">
    <source>
        <dbReference type="HAMAP-Rule" id="MF_02004"/>
    </source>
</evidence>
<dbReference type="Proteomes" id="UP000199230">
    <property type="component" value="Unassembled WGS sequence"/>
</dbReference>
<dbReference type="PANTHER" id="PTHR11946:SF93">
    <property type="entry name" value="VALINE--TRNA LIGASE, CHLOROPLASTIC_MITOCHONDRIAL 2"/>
    <property type="match status" value="1"/>
</dbReference>
<evidence type="ECO:0000256" key="4">
    <source>
        <dbReference type="ARBA" id="ARBA00022598"/>
    </source>
</evidence>
<comment type="subunit">
    <text evidence="2 12">Monomer.</text>
</comment>
<accession>A0A1H3JW75</accession>
<dbReference type="Pfam" id="PF08264">
    <property type="entry name" value="Anticodon_1"/>
    <property type="match status" value="1"/>
</dbReference>
<dbReference type="STRING" id="159292.SAMN05192546_102114"/>
<dbReference type="GO" id="GO:0005829">
    <property type="term" value="C:cytosol"/>
    <property type="evidence" value="ECO:0007669"/>
    <property type="project" value="TreeGrafter"/>
</dbReference>
<dbReference type="GO" id="GO:0002161">
    <property type="term" value="F:aminoacyl-tRNA deacylase activity"/>
    <property type="evidence" value="ECO:0007669"/>
    <property type="project" value="InterPro"/>
</dbReference>
<dbReference type="CDD" id="cd00817">
    <property type="entry name" value="ValRS_core"/>
    <property type="match status" value="1"/>
</dbReference>
<keyword evidence="5 12" id="KW-0547">Nucleotide-binding</keyword>
<evidence type="ECO:0000256" key="5">
    <source>
        <dbReference type="ARBA" id="ARBA00022741"/>
    </source>
</evidence>
<sequence>METTLQKNYDPKTFEKKIYEDWMEKDLFKATPNSGKEPFCIVLPPPNITGQLHLGHALDQTLQDILTRYKRMRGYETLWLPGTDHASIATEVKVVDKIKQEQGLDKNEIGREKFLEEAWNWRDNYGRRIVDQMKQLGNSCDWSRERFTMDEGCNKAVKEFFVRLYEKGLIYRGNRIINWCPDCKTSLSDIEVEHEEKSGKFWHVNYPIKDEDTYIEIATTRPETILGDTAVAVHPEDERYKHLIGKTVILPLLNREIPIIADEYVDPEFGTGAVKITPSHDPNDFEVGTRHQLPQIRVMNDDASINENGGPYCGMSRYDARHQMVKDLEKLGLLVSVKERVHNVGQCYRCSTAVEPITSEQWFLHMEPLAKPAIDAVKNNHTKFIPERFSKIYFHWLENIRDWCVSRQLWWGHRIPAYYCQDCGEMMVLRESPEVCTQCKGDHIVQDEDVLDTWFSSALWPFSTLGWPDKTPELDYFYPTNVLVTGYDIIFFWVVRMVFSGLEVCDDIPFEHVLVHGLVRDAEGRKMSKSLGNGVDPLEVIEEYGADALRFTLVQGNSPGNDLRFHEERLEASRNFANKLWNATRFLLMNLDGEVATLSQKEQRLTFEDRWILSRLQRVEQEITSNLDKFELGLAQQKIVDFTWNEYCDWYIEMSKTRLYSENEEAKHTAQAVLVEVLENILKLLHPFMPFITEEIWQSLPGERDNIMISPWPVTKNQWINPKAEEEMDQLVQAIKSIRNIRSDMNVPASKKAALMVLNARTELKSLLERGTPYLMSLASVSNVTFFEDQNKIPNQAVSVPFAGAEMFIPLEELVDIQKELQRLEKEKEKYQGEIKRVQGKLSNKGFIEKAPATLVEEEKQKQVKFEEMLQNLEKRIKELQ</sequence>
<feature type="domain" description="Aminoacyl-tRNA synthetase class Ia" evidence="13">
    <location>
        <begin position="17"/>
        <end position="565"/>
    </location>
</feature>
<dbReference type="PROSITE" id="PS00178">
    <property type="entry name" value="AA_TRNA_LIGASE_I"/>
    <property type="match status" value="1"/>
</dbReference>
<evidence type="ECO:0000256" key="2">
    <source>
        <dbReference type="ARBA" id="ARBA00011245"/>
    </source>
</evidence>
<dbReference type="CDD" id="cd07962">
    <property type="entry name" value="Anticodon_Ia_Val"/>
    <property type="match status" value="1"/>
</dbReference>
<evidence type="ECO:0000256" key="10">
    <source>
        <dbReference type="ARBA" id="ARBA00047552"/>
    </source>
</evidence>
<dbReference type="RefSeq" id="WP_093310829.1">
    <property type="nucleotide sequence ID" value="NZ_FNPV01000002.1"/>
</dbReference>
<dbReference type="InterPro" id="IPR010978">
    <property type="entry name" value="tRNA-bd_arm"/>
</dbReference>
<dbReference type="InterPro" id="IPR013155">
    <property type="entry name" value="M/V/L/I-tRNA-synth_anticd-bd"/>
</dbReference>
<keyword evidence="6 12" id="KW-0067">ATP-binding</keyword>
<dbReference type="GO" id="GO:0005524">
    <property type="term" value="F:ATP binding"/>
    <property type="evidence" value="ECO:0007669"/>
    <property type="project" value="UniProtKB-UniRule"/>
</dbReference>
<keyword evidence="3 12" id="KW-0963">Cytoplasm</keyword>
<dbReference type="InterPro" id="IPR033705">
    <property type="entry name" value="Anticodon_Ia_Val"/>
</dbReference>